<reference evidence="2" key="1">
    <citation type="submission" date="2007-07" db="EMBL/GenBank/DDBJ databases">
        <title>PCAP assembly of the Caenorhabditis remanei genome.</title>
        <authorList>
            <consortium name="The Caenorhabditis remanei Sequencing Consortium"/>
            <person name="Wilson R.K."/>
        </authorList>
    </citation>
    <scope>NUCLEOTIDE SEQUENCE [LARGE SCALE GENOMIC DNA]</scope>
    <source>
        <strain evidence="2">PB4641</strain>
    </source>
</reference>
<dbReference type="Proteomes" id="UP000008281">
    <property type="component" value="Unassembled WGS sequence"/>
</dbReference>
<dbReference type="OMA" id="ATIPMNI"/>
<dbReference type="InterPro" id="IPR019422">
    <property type="entry name" value="7TM_GPCR_serpentine_rcpt_Srh"/>
</dbReference>
<dbReference type="EMBL" id="DS268632">
    <property type="protein sequence ID" value="EFO95964.1"/>
    <property type="molecule type" value="Genomic_DNA"/>
</dbReference>
<keyword evidence="1" id="KW-1133">Transmembrane helix</keyword>
<dbReference type="RefSeq" id="XP_003092932.2">
    <property type="nucleotide sequence ID" value="XM_003092884.2"/>
</dbReference>
<dbReference type="OrthoDB" id="5824022at2759"/>
<feature type="transmembrane region" description="Helical" evidence="1">
    <location>
        <begin position="44"/>
        <end position="65"/>
    </location>
</feature>
<dbReference type="CTD" id="9801170"/>
<organism evidence="3">
    <name type="scientific">Caenorhabditis remanei</name>
    <name type="common">Caenorhabditis vulgaris</name>
    <dbReference type="NCBI Taxonomy" id="31234"/>
    <lineage>
        <taxon>Eukaryota</taxon>
        <taxon>Metazoa</taxon>
        <taxon>Ecdysozoa</taxon>
        <taxon>Nematoda</taxon>
        <taxon>Chromadorea</taxon>
        <taxon>Rhabditida</taxon>
        <taxon>Rhabditina</taxon>
        <taxon>Rhabditomorpha</taxon>
        <taxon>Rhabditoidea</taxon>
        <taxon>Rhabditidae</taxon>
        <taxon>Peloderinae</taxon>
        <taxon>Caenorhabditis</taxon>
    </lineage>
</organism>
<dbReference type="KEGG" id="crq:GCK72_016695"/>
<proteinExistence type="predicted"/>
<feature type="transmembrane region" description="Helical" evidence="1">
    <location>
        <begin position="233"/>
        <end position="256"/>
    </location>
</feature>
<evidence type="ECO:0000313" key="2">
    <source>
        <dbReference type="EMBL" id="EFO95964.1"/>
    </source>
</evidence>
<sequence>MIFNTILPAVISNYVCFGFQPYVISPHFIIYCVGPIRISYYSTIIYIIILVLLLAPFTFVLSSQLSYHAFIVISPQNTLNMFRVNTVWITGTVLSIVFNAIVMFLAIDRQHHRLESNILVVDPKFQYVIDTYAPYIIDMKSATIPMNILLLEGLWAFFLFAVIVFYAMYRVFYALYTNRRIVSERVTKAQKNIVITLFIYGTTFFGLIGFPTVAASSAIVAGVDLRFLPLGGLYFISISIPAILFCLINILTVSPYRRAIRSLFRQLISPLSLQSSIATVSDIRHAVMAPVPQSLFTRPRETQQNINN</sequence>
<evidence type="ECO:0000313" key="3">
    <source>
        <dbReference type="Proteomes" id="UP000008281"/>
    </source>
</evidence>
<dbReference type="GeneID" id="9801170"/>
<dbReference type="HOGENOM" id="CLU_078606_0_0_1"/>
<protein>
    <submittedName>
        <fullName evidence="2">Uncharacterized protein</fullName>
    </submittedName>
</protein>
<feature type="transmembrane region" description="Helical" evidence="1">
    <location>
        <begin position="154"/>
        <end position="176"/>
    </location>
</feature>
<dbReference type="Pfam" id="PF10318">
    <property type="entry name" value="7TM_GPCR_Srh"/>
    <property type="match status" value="1"/>
</dbReference>
<accession>E3NF85</accession>
<dbReference type="InParanoid" id="E3NF85"/>
<feature type="transmembrane region" description="Helical" evidence="1">
    <location>
        <begin position="197"/>
        <end position="221"/>
    </location>
</feature>
<dbReference type="eggNOG" id="ENOG502TH8S">
    <property type="taxonomic scope" value="Eukaryota"/>
</dbReference>
<gene>
    <name evidence="2" type="ORF">CRE_16443</name>
</gene>
<keyword evidence="1" id="KW-0472">Membrane</keyword>
<name>E3NF85_CAERE</name>
<dbReference type="AlphaFoldDB" id="E3NF85"/>
<keyword evidence="1" id="KW-0812">Transmembrane</keyword>
<feature type="transmembrane region" description="Helical" evidence="1">
    <location>
        <begin position="86"/>
        <end position="107"/>
    </location>
</feature>
<evidence type="ECO:0000256" key="1">
    <source>
        <dbReference type="SAM" id="Phobius"/>
    </source>
</evidence>
<keyword evidence="3" id="KW-1185">Reference proteome</keyword>